<dbReference type="Proteomes" id="UP000826725">
    <property type="component" value="Chromosome"/>
</dbReference>
<dbReference type="EMBL" id="AP024086">
    <property type="protein sequence ID" value="BCL59382.1"/>
    <property type="molecule type" value="Genomic_DNA"/>
</dbReference>
<sequence length="70" mass="7876">MIITDWVHTIAGFFILLSLSLGVDASPIFMSKYWLFFTAFVGLNLFQFGFTKFCPLALILKALGVPENRS</sequence>
<feature type="transmembrane region" description="Helical" evidence="1">
    <location>
        <begin position="35"/>
        <end position="60"/>
    </location>
</feature>
<keyword evidence="1" id="KW-0812">Transmembrane</keyword>
<evidence type="ECO:0000313" key="4">
    <source>
        <dbReference type="Proteomes" id="UP000826725"/>
    </source>
</evidence>
<keyword evidence="4" id="KW-1185">Reference proteome</keyword>
<dbReference type="AlphaFoldDB" id="A0A8D5FD75"/>
<dbReference type="Pfam" id="PF11127">
    <property type="entry name" value="YgaP-like_TM"/>
    <property type="match status" value="1"/>
</dbReference>
<dbReference type="RefSeq" id="WP_228855615.1">
    <property type="nucleotide sequence ID" value="NZ_AP024086.1"/>
</dbReference>
<accession>A0A8D5FD75</accession>
<dbReference type="KEGG" id="dbk:DGMP_00750"/>
<organism evidence="3 4">
    <name type="scientific">Desulfomarina profundi</name>
    <dbReference type="NCBI Taxonomy" id="2772557"/>
    <lineage>
        <taxon>Bacteria</taxon>
        <taxon>Pseudomonadati</taxon>
        <taxon>Thermodesulfobacteriota</taxon>
        <taxon>Desulfobulbia</taxon>
        <taxon>Desulfobulbales</taxon>
        <taxon>Desulfobulbaceae</taxon>
        <taxon>Desulfomarina</taxon>
    </lineage>
</organism>
<protein>
    <submittedName>
        <fullName evidence="3">Sulfurtransferase</fullName>
    </submittedName>
</protein>
<evidence type="ECO:0000259" key="2">
    <source>
        <dbReference type="Pfam" id="PF11127"/>
    </source>
</evidence>
<keyword evidence="1" id="KW-1133">Transmembrane helix</keyword>
<reference evidence="3" key="1">
    <citation type="submission" date="2020-09" db="EMBL/GenBank/DDBJ databases">
        <title>Desulfogranum mesoprofundum gen. nov., sp. nov., a novel mesophilic, sulfate-reducing chemolithoautotroph isolated from a deep-sea hydrothermal vent chimney in the Suiyo Seamount.</title>
        <authorList>
            <person name="Hashimoto Y."/>
            <person name="Nakagawa S."/>
        </authorList>
    </citation>
    <scope>NUCLEOTIDE SEQUENCE</scope>
    <source>
        <strain evidence="3">KT2</strain>
    </source>
</reference>
<feature type="domain" description="Inner membrane protein YgaP-like transmembrane" evidence="2">
    <location>
        <begin position="9"/>
        <end position="61"/>
    </location>
</feature>
<name>A0A8D5FD75_9BACT</name>
<keyword evidence="1" id="KW-0472">Membrane</keyword>
<proteinExistence type="predicted"/>
<evidence type="ECO:0000313" key="3">
    <source>
        <dbReference type="EMBL" id="BCL59382.1"/>
    </source>
</evidence>
<evidence type="ECO:0000256" key="1">
    <source>
        <dbReference type="SAM" id="Phobius"/>
    </source>
</evidence>
<gene>
    <name evidence="3" type="ORF">DGMP_00750</name>
</gene>
<dbReference type="InterPro" id="IPR021309">
    <property type="entry name" value="YgaP-like_TM"/>
</dbReference>